<keyword evidence="3" id="KW-1185">Reference proteome</keyword>
<evidence type="ECO:0000256" key="1">
    <source>
        <dbReference type="SAM" id="MobiDB-lite"/>
    </source>
</evidence>
<dbReference type="Proteomes" id="UP000004105">
    <property type="component" value="Unassembled WGS sequence"/>
</dbReference>
<name>F2BC94_9NEIS</name>
<comment type="caution">
    <text evidence="2">The sequence shown here is derived from an EMBL/GenBank/DDBJ whole genome shotgun (WGS) entry which is preliminary data.</text>
</comment>
<organism evidence="2 3">
    <name type="scientific">Neisseria bacilliformis ATCC BAA-1200</name>
    <dbReference type="NCBI Taxonomy" id="888742"/>
    <lineage>
        <taxon>Bacteria</taxon>
        <taxon>Pseudomonadati</taxon>
        <taxon>Pseudomonadota</taxon>
        <taxon>Betaproteobacteria</taxon>
        <taxon>Neisseriales</taxon>
        <taxon>Neisseriaceae</taxon>
        <taxon>Neisseria</taxon>
    </lineage>
</organism>
<gene>
    <name evidence="2" type="ORF">HMPREF9123_1401</name>
</gene>
<feature type="compositionally biased region" description="Basic and acidic residues" evidence="1">
    <location>
        <begin position="32"/>
        <end position="43"/>
    </location>
</feature>
<dbReference type="EMBL" id="AFAY01000029">
    <property type="protein sequence ID" value="EGF10930.1"/>
    <property type="molecule type" value="Genomic_DNA"/>
</dbReference>
<evidence type="ECO:0000313" key="3">
    <source>
        <dbReference type="Proteomes" id="UP000004105"/>
    </source>
</evidence>
<dbReference type="HOGENOM" id="CLU_3236431_0_0_4"/>
<protein>
    <submittedName>
        <fullName evidence="2">Uncharacterized protein</fullName>
    </submittedName>
</protein>
<reference evidence="2 3" key="1">
    <citation type="submission" date="2011-02" db="EMBL/GenBank/DDBJ databases">
        <authorList>
            <person name="Muzny D."/>
            <person name="Qin X."/>
            <person name="Deng J."/>
            <person name="Jiang H."/>
            <person name="Liu Y."/>
            <person name="Qu J."/>
            <person name="Song X.-Z."/>
            <person name="Zhang L."/>
            <person name="Thornton R."/>
            <person name="Coyle M."/>
            <person name="Francisco L."/>
            <person name="Jackson L."/>
            <person name="Javaid M."/>
            <person name="Korchina V."/>
            <person name="Kovar C."/>
            <person name="Mata R."/>
            <person name="Mathew T."/>
            <person name="Ngo R."/>
            <person name="Nguyen L."/>
            <person name="Nguyen N."/>
            <person name="Okwuonu G."/>
            <person name="Ongeri F."/>
            <person name="Pham C."/>
            <person name="Simmons D."/>
            <person name="Wilczek-Boney K."/>
            <person name="Hale W."/>
            <person name="Jakkamsetti A."/>
            <person name="Pham P."/>
            <person name="Ruth R."/>
            <person name="San Lucas F."/>
            <person name="Warren J."/>
            <person name="Zhang J."/>
            <person name="Zhao Z."/>
            <person name="Zhou C."/>
            <person name="Zhu D."/>
            <person name="Lee S."/>
            <person name="Bess C."/>
            <person name="Blankenburg K."/>
            <person name="Forbes L."/>
            <person name="Fu Q."/>
            <person name="Gubbala S."/>
            <person name="Hirani K."/>
            <person name="Jayaseelan J.C."/>
            <person name="Lara F."/>
            <person name="Munidasa M."/>
            <person name="Palculict T."/>
            <person name="Patil S."/>
            <person name="Pu L.-L."/>
            <person name="Saada N."/>
            <person name="Tang L."/>
            <person name="Weissenberger G."/>
            <person name="Zhu Y."/>
            <person name="Hemphill L."/>
            <person name="Shang Y."/>
            <person name="Youmans B."/>
            <person name="Ayvaz T."/>
            <person name="Ross M."/>
            <person name="Santibanez J."/>
            <person name="Aqrawi P."/>
            <person name="Gross S."/>
            <person name="Joshi V."/>
            <person name="Fowler G."/>
            <person name="Nazareth L."/>
            <person name="Reid J."/>
            <person name="Worley K."/>
            <person name="Petrosino J."/>
            <person name="Highlander S."/>
            <person name="Gibbs R."/>
        </authorList>
    </citation>
    <scope>NUCLEOTIDE SEQUENCE [LARGE SCALE GENOMIC DNA]</scope>
    <source>
        <strain evidence="2 3">ATCC BAA-1200</strain>
    </source>
</reference>
<evidence type="ECO:0000313" key="2">
    <source>
        <dbReference type="EMBL" id="EGF10930.1"/>
    </source>
</evidence>
<sequence>MITHGGTGSLKTKRPSEKQPETRNTPPPSFPRRRESWLHRSQR</sequence>
<proteinExistence type="predicted"/>
<feature type="region of interest" description="Disordered" evidence="1">
    <location>
        <begin position="1"/>
        <end position="43"/>
    </location>
</feature>
<accession>F2BC94</accession>
<dbReference type="AlphaFoldDB" id="F2BC94"/>